<reference evidence="1" key="1">
    <citation type="submission" date="2015-06" db="EMBL/GenBank/DDBJ databases">
        <authorList>
            <person name="Nguyen H."/>
        </authorList>
    </citation>
    <scope>NUCLEOTIDE SEQUENCE</scope>
    <source>
        <strain evidence="1">DAOM 180753</strain>
    </source>
</reference>
<dbReference type="Proteomes" id="UP001227192">
    <property type="component" value="Unassembled WGS sequence"/>
</dbReference>
<dbReference type="EMBL" id="LACB01000039">
    <property type="protein sequence ID" value="KAJ9491158.1"/>
    <property type="molecule type" value="Genomic_DNA"/>
</dbReference>
<gene>
    <name evidence="1" type="ORF">VN97_g2095</name>
</gene>
<evidence type="ECO:0008006" key="3">
    <source>
        <dbReference type="Google" id="ProtNLM"/>
    </source>
</evidence>
<dbReference type="AlphaFoldDB" id="A0AAI9XCJ5"/>
<accession>A0AAI9XCJ5</accession>
<dbReference type="Gene3D" id="3.80.10.10">
    <property type="entry name" value="Ribonuclease Inhibitor"/>
    <property type="match status" value="1"/>
</dbReference>
<evidence type="ECO:0000313" key="2">
    <source>
        <dbReference type="Proteomes" id="UP001227192"/>
    </source>
</evidence>
<dbReference type="InterPro" id="IPR032675">
    <property type="entry name" value="LRR_dom_sf"/>
</dbReference>
<sequence length="507" mass="57434">MLRLRAPIMAQPRHIYDLADELLSEILSFLLEPAPRALNGKFNGNGHTTSGPGNHEHEVSDLDRFRLVCKRFMRIGTPYKFSRFTLRFSDHGFRRLDELVDMQLAYYVKTITYMVRPLYQGSGWARTLRALGSENPEISQLHSRRLREQTNLTETNNDQTRLRRAISSISALQEIKLLRLQDEADEYLIDFIRDHSLGTGTSTATSIRFDWETACSRAVTNLSIALLDSKCSSIRFTGPQISPEATLQLLRAPSTTLAAMGGRLTSLDINFHSTTDITTTMADLSEVFHRFFVAAKHLVAIHIGFLGKTPLDLDLELLFHHIRWKTLRKLSIQGWRLSADEIIALARRHSPHLRDFRLLGVYLRPGGLWRDVLVVLREEMEQLERLVLKDIDYGEHFDSVTVSNGVEVFDDYPAGPAPSSFTVATDMSSPVQSPATIPLGSDGLPALVRGRPLPLRRTSLERLRTLSSEDLGDDGVHVLREQMPLWEAWVISAPQQVKRNGQPHWSI</sequence>
<proteinExistence type="predicted"/>
<name>A0AAI9XCJ5_PENTH</name>
<organism evidence="1 2">
    <name type="scientific">Penicillium thymicola</name>
    <dbReference type="NCBI Taxonomy" id="293382"/>
    <lineage>
        <taxon>Eukaryota</taxon>
        <taxon>Fungi</taxon>
        <taxon>Dikarya</taxon>
        <taxon>Ascomycota</taxon>
        <taxon>Pezizomycotina</taxon>
        <taxon>Eurotiomycetes</taxon>
        <taxon>Eurotiomycetidae</taxon>
        <taxon>Eurotiales</taxon>
        <taxon>Aspergillaceae</taxon>
        <taxon>Penicillium</taxon>
    </lineage>
</organism>
<comment type="caution">
    <text evidence="1">The sequence shown here is derived from an EMBL/GenBank/DDBJ whole genome shotgun (WGS) entry which is preliminary data.</text>
</comment>
<evidence type="ECO:0000313" key="1">
    <source>
        <dbReference type="EMBL" id="KAJ9491158.1"/>
    </source>
</evidence>
<reference evidence="1" key="2">
    <citation type="journal article" date="2016" name="Fungal Biol.">
        <title>Ochratoxin A production by Penicillium thymicola.</title>
        <authorList>
            <person name="Nguyen H.D.T."/>
            <person name="McMullin D.R."/>
            <person name="Ponomareva E."/>
            <person name="Riley R."/>
            <person name="Pomraning K.R."/>
            <person name="Baker S.E."/>
            <person name="Seifert K.A."/>
        </authorList>
    </citation>
    <scope>NUCLEOTIDE SEQUENCE</scope>
    <source>
        <strain evidence="1">DAOM 180753</strain>
    </source>
</reference>
<protein>
    <recommendedName>
        <fullName evidence="3">F-box domain protein</fullName>
    </recommendedName>
</protein>
<keyword evidence="2" id="KW-1185">Reference proteome</keyword>